<evidence type="ECO:0000313" key="4">
    <source>
        <dbReference type="EMBL" id="HIR66671.1"/>
    </source>
</evidence>
<gene>
    <name evidence="4" type="ORF">IAB94_01340</name>
</gene>
<reference evidence="4" key="1">
    <citation type="submission" date="2020-10" db="EMBL/GenBank/DDBJ databases">
        <authorList>
            <person name="Gilroy R."/>
        </authorList>
    </citation>
    <scope>NUCLEOTIDE SEQUENCE</scope>
    <source>
        <strain evidence="4">ChiW16-3235</strain>
    </source>
</reference>
<organism evidence="4 5">
    <name type="scientific">Candidatus Coproplasma avicola</name>
    <dbReference type="NCBI Taxonomy" id="2840744"/>
    <lineage>
        <taxon>Bacteria</taxon>
        <taxon>Bacillati</taxon>
        <taxon>Bacillota</taxon>
        <taxon>Clostridia</taxon>
        <taxon>Eubacteriales</taxon>
        <taxon>Candidatus Coproplasma</taxon>
    </lineage>
</organism>
<dbReference type="Proteomes" id="UP000823913">
    <property type="component" value="Unassembled WGS sequence"/>
</dbReference>
<dbReference type="GO" id="GO:0032259">
    <property type="term" value="P:methylation"/>
    <property type="evidence" value="ECO:0007669"/>
    <property type="project" value="UniProtKB-KW"/>
</dbReference>
<dbReference type="Pfam" id="PF01596">
    <property type="entry name" value="Methyltransf_3"/>
    <property type="match status" value="1"/>
</dbReference>
<dbReference type="PANTHER" id="PTHR43167">
    <property type="entry name" value="PUTATIVE (AFU_ORTHOLOGUE AFUA_6G01830)-RELATED"/>
    <property type="match status" value="1"/>
</dbReference>
<dbReference type="Gene3D" id="3.40.50.150">
    <property type="entry name" value="Vaccinia Virus protein VP39"/>
    <property type="match status" value="1"/>
</dbReference>
<keyword evidence="1" id="KW-0489">Methyltransferase</keyword>
<keyword evidence="3" id="KW-0949">S-adenosyl-L-methionine</keyword>
<dbReference type="AlphaFoldDB" id="A0A9D1E5J6"/>
<dbReference type="EMBL" id="DVHK01000033">
    <property type="protein sequence ID" value="HIR66671.1"/>
    <property type="molecule type" value="Genomic_DNA"/>
</dbReference>
<dbReference type="PANTHER" id="PTHR43167:SF1">
    <property type="entry name" value="PUTATIVE (AFU_ORTHOLOGUE AFUA_6G01830)-RELATED"/>
    <property type="match status" value="1"/>
</dbReference>
<proteinExistence type="predicted"/>
<reference evidence="4" key="2">
    <citation type="journal article" date="2021" name="PeerJ">
        <title>Extensive microbial diversity within the chicken gut microbiome revealed by metagenomics and culture.</title>
        <authorList>
            <person name="Gilroy R."/>
            <person name="Ravi A."/>
            <person name="Getino M."/>
            <person name="Pursley I."/>
            <person name="Horton D.L."/>
            <person name="Alikhan N.F."/>
            <person name="Baker D."/>
            <person name="Gharbi K."/>
            <person name="Hall N."/>
            <person name="Watson M."/>
            <person name="Adriaenssens E.M."/>
            <person name="Foster-Nyarko E."/>
            <person name="Jarju S."/>
            <person name="Secka A."/>
            <person name="Antonio M."/>
            <person name="Oren A."/>
            <person name="Chaudhuri R.R."/>
            <person name="La Ragione R."/>
            <person name="Hildebrand F."/>
            <person name="Pallen M.J."/>
        </authorList>
    </citation>
    <scope>NUCLEOTIDE SEQUENCE</scope>
    <source>
        <strain evidence="4">ChiW16-3235</strain>
    </source>
</reference>
<dbReference type="GO" id="GO:0008171">
    <property type="term" value="F:O-methyltransferase activity"/>
    <property type="evidence" value="ECO:0007669"/>
    <property type="project" value="InterPro"/>
</dbReference>
<accession>A0A9D1E5J6</accession>
<name>A0A9D1E5J6_9FIRM</name>
<evidence type="ECO:0000256" key="1">
    <source>
        <dbReference type="ARBA" id="ARBA00022603"/>
    </source>
</evidence>
<comment type="caution">
    <text evidence="4">The sequence shown here is derived from an EMBL/GenBank/DDBJ whole genome shotgun (WGS) entry which is preliminary data.</text>
</comment>
<dbReference type="InterPro" id="IPR029063">
    <property type="entry name" value="SAM-dependent_MTases_sf"/>
</dbReference>
<dbReference type="InterPro" id="IPR002935">
    <property type="entry name" value="SAM_O-MeTrfase"/>
</dbReference>
<sequence length="226" mass="24551">MDFSYPHNDTSLPERPSRTGNINKLVADPLVKDIRAGAFARNIPVSTDETLQFICVQARACGAENILEIGAAVGASGIALLQTCPQAHLTTIEKNADFAAEAQANFGRAGLSDRVRLLKGDAADILPRLGGQFDFIFLDGPKVQYVKWLPHLKRLLRSGGMLAADDVLLYGWVNGEVPAPPKRHMLVEHVREYLDAVLCDEELLSYVADVGDGIALSVKIKDTNES</sequence>
<dbReference type="CDD" id="cd02440">
    <property type="entry name" value="AdoMet_MTases"/>
    <property type="match status" value="1"/>
</dbReference>
<dbReference type="PROSITE" id="PS51682">
    <property type="entry name" value="SAM_OMT_I"/>
    <property type="match status" value="1"/>
</dbReference>
<evidence type="ECO:0000313" key="5">
    <source>
        <dbReference type="Proteomes" id="UP000823913"/>
    </source>
</evidence>
<evidence type="ECO:0000256" key="3">
    <source>
        <dbReference type="ARBA" id="ARBA00022691"/>
    </source>
</evidence>
<keyword evidence="2" id="KW-0808">Transferase</keyword>
<dbReference type="SUPFAM" id="SSF53335">
    <property type="entry name" value="S-adenosyl-L-methionine-dependent methyltransferases"/>
    <property type="match status" value="1"/>
</dbReference>
<protein>
    <submittedName>
        <fullName evidence="4">O-methyltransferase</fullName>
    </submittedName>
</protein>
<evidence type="ECO:0000256" key="2">
    <source>
        <dbReference type="ARBA" id="ARBA00022679"/>
    </source>
</evidence>